<comment type="caution">
    <text evidence="10">The sequence shown here is derived from an EMBL/GenBank/DDBJ whole genome shotgun (WGS) entry which is preliminary data.</text>
</comment>
<dbReference type="GO" id="GO:0097176">
    <property type="term" value="P:epoxide metabolic process"/>
    <property type="evidence" value="ECO:0007669"/>
    <property type="project" value="TreeGrafter"/>
</dbReference>
<evidence type="ECO:0000256" key="6">
    <source>
        <dbReference type="ARBA" id="ARBA00023002"/>
    </source>
</evidence>
<dbReference type="EMBL" id="JACEFF010000153">
    <property type="protein sequence ID" value="KAH9643105.1"/>
    <property type="molecule type" value="Genomic_DNA"/>
</dbReference>
<reference evidence="10" key="1">
    <citation type="journal article" date="2021" name="G3 (Bethesda)">
        <title>Genome and transcriptome analysis of the beet armyworm Spodoptera exigua reveals targets for pest control. .</title>
        <authorList>
            <person name="Simon S."/>
            <person name="Breeschoten T."/>
            <person name="Jansen H.J."/>
            <person name="Dirks R.P."/>
            <person name="Schranz M.E."/>
            <person name="Ros V.I.D."/>
        </authorList>
    </citation>
    <scope>NUCLEOTIDE SEQUENCE</scope>
    <source>
        <strain evidence="10">TB_SE_WUR_2020</strain>
    </source>
</reference>
<dbReference type="Proteomes" id="UP000814243">
    <property type="component" value="Unassembled WGS sequence"/>
</dbReference>
<keyword evidence="5" id="KW-0378">Hydrolase</keyword>
<sequence>MAFKDIRSTFNFALPEISILNEDHKQEITNAVIRRTNNCLKQIHYAAYLLDPKSQGIELQEEDEVEFIHDVSQSLNIDVGFDLANYRAKQGLWSRPFIWKNVSEMDPVVRYRTVKTMSSKRPLTKAQKQQYEKKYEKRSLYIPKKYFVIAIIFLLAASSKLYFFKTDCVIPNVDFEQWWGSYPKTEIDTSIRPFMIEFSDIVNSAGFSYGFNSLFLPKVLDFWQKDYNFEERERFLNKYNHFITGIQGLDVHYMHVKPDLGVGDDITVVPILFIHGWPGSIREFYELIPKLVTPRPDHKFVFEVIAPSIPGFGYSQAPVQQGMGPQEVAVVFYNLMKRLGFTKYYVQGGNYGAKIGSVMATLFPNTVLGFHTNTPTIMWSPMAIFYTLFGTIWPSFIVEPTLADRMYPLSQYLRTIIQETGHFHLQATKPDTVAAYILEKFSAWTDVGNKQAIDGALLHKFSLTHLLDNVMIYWTTNTITSSMRHYTEYKQLWVLDRIPTDVPTWGIKFKYNLCFQPDSILRLKYKNYLHSSIVEDGAESKSTETISAKKPSEPVKKTEPAKKPTEVDYMKAKSVHEFTVKDIHGNEVKLDRYKGQVLIIVNVASNCGYTNVHYKQLNELYEKYSNKGLRILAFPCNQFAYQEPGSPEEILKFTKAKQVKFDLFEKVAVNGEDAHPLWNFLKRMQGGTLGDFVKWNFSKFIVDKNGVPVERFGPNTDPLELVPYLEKLFDQ</sequence>
<gene>
    <name evidence="10" type="ORF">HF086_010557</name>
</gene>
<dbReference type="InterPro" id="IPR010497">
    <property type="entry name" value="Epoxide_hydro_N"/>
</dbReference>
<evidence type="ECO:0000313" key="10">
    <source>
        <dbReference type="EMBL" id="KAH9643105.1"/>
    </source>
</evidence>
<dbReference type="GO" id="GO:0004601">
    <property type="term" value="F:peroxidase activity"/>
    <property type="evidence" value="ECO:0007669"/>
    <property type="project" value="UniProtKB-KW"/>
</dbReference>
<dbReference type="PROSITE" id="PS51352">
    <property type="entry name" value="THIOREDOXIN_2"/>
    <property type="match status" value="1"/>
</dbReference>
<dbReference type="InterPro" id="IPR029058">
    <property type="entry name" value="AB_hydrolase_fold"/>
</dbReference>
<name>A0A922MT15_SPOEX</name>
<dbReference type="PANTHER" id="PTHR21661">
    <property type="entry name" value="EPOXIDE HYDROLASE 1-RELATED"/>
    <property type="match status" value="1"/>
</dbReference>
<dbReference type="Pfam" id="PF00255">
    <property type="entry name" value="GSHPx"/>
    <property type="match status" value="1"/>
</dbReference>
<dbReference type="InterPro" id="IPR036249">
    <property type="entry name" value="Thioredoxin-like_sf"/>
</dbReference>
<dbReference type="InterPro" id="IPR000889">
    <property type="entry name" value="Glutathione_peroxidase"/>
</dbReference>
<dbReference type="SUPFAM" id="SSF53474">
    <property type="entry name" value="alpha/beta-Hydrolases"/>
    <property type="match status" value="1"/>
</dbReference>
<evidence type="ECO:0000313" key="11">
    <source>
        <dbReference type="Proteomes" id="UP000814243"/>
    </source>
</evidence>
<dbReference type="SUPFAM" id="SSF52833">
    <property type="entry name" value="Thioredoxin-like"/>
    <property type="match status" value="1"/>
</dbReference>
<dbReference type="PROSITE" id="PS00460">
    <property type="entry name" value="GLUTATHIONE_PEROXID_1"/>
    <property type="match status" value="1"/>
</dbReference>
<organism evidence="10 11">
    <name type="scientific">Spodoptera exigua</name>
    <name type="common">Beet armyworm</name>
    <name type="synonym">Noctua fulgens</name>
    <dbReference type="NCBI Taxonomy" id="7107"/>
    <lineage>
        <taxon>Eukaryota</taxon>
        <taxon>Metazoa</taxon>
        <taxon>Ecdysozoa</taxon>
        <taxon>Arthropoda</taxon>
        <taxon>Hexapoda</taxon>
        <taxon>Insecta</taxon>
        <taxon>Pterygota</taxon>
        <taxon>Neoptera</taxon>
        <taxon>Endopterygota</taxon>
        <taxon>Lepidoptera</taxon>
        <taxon>Glossata</taxon>
        <taxon>Ditrysia</taxon>
        <taxon>Noctuoidea</taxon>
        <taxon>Noctuidae</taxon>
        <taxon>Amphipyrinae</taxon>
        <taxon>Spodoptera</taxon>
    </lineage>
</organism>
<comment type="similarity">
    <text evidence="1 7">Belongs to the glutathione peroxidase family.</text>
</comment>
<protein>
    <recommendedName>
        <fullName evidence="7">Glutathione peroxidase</fullName>
    </recommendedName>
</protein>
<feature type="compositionally biased region" description="Basic and acidic residues" evidence="8">
    <location>
        <begin position="550"/>
        <end position="563"/>
    </location>
</feature>
<dbReference type="GO" id="GO:0004301">
    <property type="term" value="F:epoxide hydrolase activity"/>
    <property type="evidence" value="ECO:0007669"/>
    <property type="project" value="TreeGrafter"/>
</dbReference>
<dbReference type="PROSITE" id="PS00763">
    <property type="entry name" value="GLUTATHIONE_PEROXID_2"/>
    <property type="match status" value="1"/>
</dbReference>
<dbReference type="InterPro" id="IPR029759">
    <property type="entry name" value="GPX_AS"/>
</dbReference>
<dbReference type="Pfam" id="PF06441">
    <property type="entry name" value="EHN"/>
    <property type="match status" value="1"/>
</dbReference>
<dbReference type="Gene3D" id="3.40.50.1820">
    <property type="entry name" value="alpha/beta hydrolase"/>
    <property type="match status" value="1"/>
</dbReference>
<dbReference type="GO" id="GO:0006979">
    <property type="term" value="P:response to oxidative stress"/>
    <property type="evidence" value="ECO:0007669"/>
    <property type="project" value="InterPro"/>
</dbReference>
<keyword evidence="6 7" id="KW-0560">Oxidoreductase</keyword>
<evidence type="ECO:0000256" key="7">
    <source>
        <dbReference type="RuleBase" id="RU000499"/>
    </source>
</evidence>
<dbReference type="PANTHER" id="PTHR21661:SF35">
    <property type="entry name" value="EPOXIDE HYDROLASE"/>
    <property type="match status" value="1"/>
</dbReference>
<dbReference type="Gene3D" id="3.40.30.10">
    <property type="entry name" value="Glutaredoxin"/>
    <property type="match status" value="1"/>
</dbReference>
<dbReference type="FunFam" id="3.40.30.10:FF:000025">
    <property type="entry name" value="Glutathione peroxidase"/>
    <property type="match status" value="1"/>
</dbReference>
<dbReference type="PROSITE" id="PS51355">
    <property type="entry name" value="GLUTATHIONE_PEROXID_3"/>
    <property type="match status" value="1"/>
</dbReference>
<dbReference type="InterPro" id="IPR029760">
    <property type="entry name" value="GPX_CS"/>
</dbReference>
<evidence type="ECO:0000256" key="2">
    <source>
        <dbReference type="ARBA" id="ARBA00010088"/>
    </source>
</evidence>
<evidence type="ECO:0000256" key="8">
    <source>
        <dbReference type="SAM" id="MobiDB-lite"/>
    </source>
</evidence>
<keyword evidence="3 7" id="KW-0575">Peroxidase</keyword>
<evidence type="ECO:0000256" key="5">
    <source>
        <dbReference type="ARBA" id="ARBA00022801"/>
    </source>
</evidence>
<feature type="region of interest" description="Disordered" evidence="8">
    <location>
        <begin position="540"/>
        <end position="563"/>
    </location>
</feature>
<dbReference type="PRINTS" id="PR01011">
    <property type="entry name" value="GLUTPROXDASE"/>
</dbReference>
<dbReference type="InterPro" id="IPR013766">
    <property type="entry name" value="Thioredoxin_domain"/>
</dbReference>
<accession>A0A922MT15</accession>
<proteinExistence type="inferred from homology"/>
<feature type="domain" description="Thioredoxin" evidence="9">
    <location>
        <begin position="569"/>
        <end position="730"/>
    </location>
</feature>
<comment type="similarity">
    <text evidence="2">Belongs to the peptidase S33 family.</text>
</comment>
<dbReference type="AlphaFoldDB" id="A0A922MT15"/>
<evidence type="ECO:0000256" key="3">
    <source>
        <dbReference type="ARBA" id="ARBA00022559"/>
    </source>
</evidence>
<evidence type="ECO:0000256" key="4">
    <source>
        <dbReference type="ARBA" id="ARBA00022797"/>
    </source>
</evidence>
<keyword evidence="4" id="KW-0058">Aromatic hydrocarbons catabolism</keyword>
<dbReference type="CDD" id="cd00340">
    <property type="entry name" value="GSH_Peroxidase"/>
    <property type="match status" value="1"/>
</dbReference>
<evidence type="ECO:0000259" key="9">
    <source>
        <dbReference type="PROSITE" id="PS51352"/>
    </source>
</evidence>
<evidence type="ECO:0000256" key="1">
    <source>
        <dbReference type="ARBA" id="ARBA00006926"/>
    </source>
</evidence>